<protein>
    <submittedName>
        <fullName evidence="2">Uncharacterized protein</fullName>
    </submittedName>
</protein>
<dbReference type="AlphaFoldDB" id="A0A133U6W4"/>
<evidence type="ECO:0000313" key="2">
    <source>
        <dbReference type="EMBL" id="KXA89908.1"/>
    </source>
</evidence>
<organism evidence="2 3">
    <name type="scientific">candidate division MSBL1 archaeon SCGC-AAA259B11</name>
    <dbReference type="NCBI Taxonomy" id="1698260"/>
    <lineage>
        <taxon>Archaea</taxon>
        <taxon>Methanobacteriati</taxon>
        <taxon>Methanobacteriota</taxon>
        <taxon>candidate division MSBL1</taxon>
    </lineage>
</organism>
<keyword evidence="3" id="KW-1185">Reference proteome</keyword>
<feature type="region of interest" description="Disordered" evidence="1">
    <location>
        <begin position="1"/>
        <end position="98"/>
    </location>
</feature>
<evidence type="ECO:0000256" key="1">
    <source>
        <dbReference type="SAM" id="MobiDB-lite"/>
    </source>
</evidence>
<accession>A0A133U6W4</accession>
<dbReference type="Proteomes" id="UP000070184">
    <property type="component" value="Unassembled WGS sequence"/>
</dbReference>
<reference evidence="2 3" key="1">
    <citation type="journal article" date="2016" name="Sci. Rep.">
        <title>Metabolic traits of an uncultured archaeal lineage -MSBL1- from brine pools of the Red Sea.</title>
        <authorList>
            <person name="Mwirichia R."/>
            <person name="Alam I."/>
            <person name="Rashid M."/>
            <person name="Vinu M."/>
            <person name="Ba-Alawi W."/>
            <person name="Anthony Kamau A."/>
            <person name="Kamanda Ngugi D."/>
            <person name="Goker M."/>
            <person name="Klenk H.P."/>
            <person name="Bajic V."/>
            <person name="Stingl U."/>
        </authorList>
    </citation>
    <scope>NUCLEOTIDE SEQUENCE [LARGE SCALE GENOMIC DNA]</scope>
    <source>
        <strain evidence="2">SCGC-AAA259B11</strain>
    </source>
</reference>
<comment type="caution">
    <text evidence="2">The sequence shown here is derived from an EMBL/GenBank/DDBJ whole genome shotgun (WGS) entry which is preliminary data.</text>
</comment>
<sequence length="98" mass="10191">MPHAASSIRSKGSEGIENGAVGVTRGKPGDPRTGVFERKGRTQGLPLPVGAGGYFRKKTGQRKYREGNAVVSEGCLSRPVTASKREDENPVAGPPSGS</sequence>
<dbReference type="EMBL" id="LHXK01000018">
    <property type="protein sequence ID" value="KXA89908.1"/>
    <property type="molecule type" value="Genomic_DNA"/>
</dbReference>
<feature type="compositionally biased region" description="Basic and acidic residues" evidence="1">
    <location>
        <begin position="27"/>
        <end position="40"/>
    </location>
</feature>
<evidence type="ECO:0000313" key="3">
    <source>
        <dbReference type="Proteomes" id="UP000070184"/>
    </source>
</evidence>
<gene>
    <name evidence="2" type="ORF">AKJ61_01865</name>
</gene>
<proteinExistence type="predicted"/>
<name>A0A133U6W4_9EURY</name>